<reference evidence="1 2" key="1">
    <citation type="submission" date="2018-06" db="EMBL/GenBank/DDBJ databases">
        <title>Genomic Encyclopedia of Archaeal and Bacterial Type Strains, Phase II (KMG-II): from individual species to whole genera.</title>
        <authorList>
            <person name="Goeker M."/>
        </authorList>
    </citation>
    <scope>NUCLEOTIDE SEQUENCE [LARGE SCALE GENOMIC DNA]</scope>
    <source>
        <strain evidence="1 2">ATCC BAA-1881</strain>
    </source>
</reference>
<accession>A0A326TSK5</accession>
<comment type="caution">
    <text evidence="1">The sequence shown here is derived from an EMBL/GenBank/DDBJ whole genome shotgun (WGS) entry which is preliminary data.</text>
</comment>
<sequence>MNSVERRAWLLRDYFHDTSSVPLKIGGHLSISIAMLKLPEKERAMLLYVREGIPLRRAGRLLRIDDPFDLYNRACYRLAEIMEEKTVLSRIAFTGPIGAGKTTLCEALKETHMHINFTDRLKELLAETYKAAGLDISVERIKAEKEKFRGHLQEFGKIIRYDVDSSWILEILKPWEAAGRPPATFDNVRTPAQALLVKRAGFTIVRLNLPKGVQRGEATPEQRRHPVEQPLPSRWVDIELDASKPVPELIEELKREVPPL</sequence>
<evidence type="ECO:0000313" key="2">
    <source>
        <dbReference type="Proteomes" id="UP000248806"/>
    </source>
</evidence>
<dbReference type="Proteomes" id="UP000248806">
    <property type="component" value="Unassembled WGS sequence"/>
</dbReference>
<dbReference type="AlphaFoldDB" id="A0A326TSK5"/>
<dbReference type="SUPFAM" id="SSF52540">
    <property type="entry name" value="P-loop containing nucleoside triphosphate hydrolases"/>
    <property type="match status" value="1"/>
</dbReference>
<evidence type="ECO:0000313" key="1">
    <source>
        <dbReference type="EMBL" id="PZW19232.1"/>
    </source>
</evidence>
<dbReference type="EMBL" id="QKUF01000050">
    <property type="protein sequence ID" value="PZW19232.1"/>
    <property type="molecule type" value="Genomic_DNA"/>
</dbReference>
<gene>
    <name evidence="1" type="ORF">EI42_06170</name>
</gene>
<name>A0A326TSK5_THEHA</name>
<dbReference type="InterPro" id="IPR027417">
    <property type="entry name" value="P-loop_NTPase"/>
</dbReference>
<organism evidence="1 2">
    <name type="scientific">Thermosporothrix hazakensis</name>
    <dbReference type="NCBI Taxonomy" id="644383"/>
    <lineage>
        <taxon>Bacteria</taxon>
        <taxon>Bacillati</taxon>
        <taxon>Chloroflexota</taxon>
        <taxon>Ktedonobacteria</taxon>
        <taxon>Ktedonobacterales</taxon>
        <taxon>Thermosporotrichaceae</taxon>
        <taxon>Thermosporothrix</taxon>
    </lineage>
</organism>
<proteinExistence type="predicted"/>
<keyword evidence="2" id="KW-1185">Reference proteome</keyword>
<dbReference type="CDD" id="cd02019">
    <property type="entry name" value="NK"/>
    <property type="match status" value="1"/>
</dbReference>
<dbReference type="Gene3D" id="3.40.50.300">
    <property type="entry name" value="P-loop containing nucleotide triphosphate hydrolases"/>
    <property type="match status" value="1"/>
</dbReference>
<protein>
    <submittedName>
        <fullName evidence="1">Uncharacterized protein</fullName>
    </submittedName>
</protein>